<dbReference type="PANTHER" id="PTHR30037">
    <property type="entry name" value="DNA-3-METHYLADENINE GLYCOSYLASE 1"/>
    <property type="match status" value="1"/>
</dbReference>
<dbReference type="GO" id="GO:0046872">
    <property type="term" value="F:metal ion binding"/>
    <property type="evidence" value="ECO:0007669"/>
    <property type="project" value="UniProtKB-KW"/>
</dbReference>
<dbReference type="PANTHER" id="PTHR30037:SF4">
    <property type="entry name" value="DNA-3-METHYLADENINE GLYCOSYLASE I"/>
    <property type="match status" value="1"/>
</dbReference>
<dbReference type="PATRIC" id="fig|1432562.3.peg.1526"/>
<protein>
    <submittedName>
        <fullName evidence="2">3-methyladenine DNA glycosylase</fullName>
    </submittedName>
</protein>
<dbReference type="EMBL" id="LAYZ01000004">
    <property type="protein sequence ID" value="KKK34591.1"/>
    <property type="molecule type" value="Genomic_DNA"/>
</dbReference>
<dbReference type="RefSeq" id="WP_046515280.1">
    <property type="nucleotide sequence ID" value="NZ_LAYZ01000004.1"/>
</dbReference>
<dbReference type="OrthoDB" id="9807664at2"/>
<evidence type="ECO:0000313" key="2">
    <source>
        <dbReference type="EMBL" id="KKK34591.1"/>
    </source>
</evidence>
<dbReference type="InterPro" id="IPR011257">
    <property type="entry name" value="DNA_glycosylase"/>
</dbReference>
<dbReference type="InterPro" id="IPR052891">
    <property type="entry name" value="DNA-3mA_glycosylase"/>
</dbReference>
<proteinExistence type="predicted"/>
<keyword evidence="3" id="KW-1185">Reference proteome</keyword>
<dbReference type="AlphaFoldDB" id="A0A0M2SLQ3"/>
<evidence type="ECO:0000313" key="3">
    <source>
        <dbReference type="Proteomes" id="UP000034287"/>
    </source>
</evidence>
<organism evidence="2 3">
    <name type="scientific">Salinicoccus sediminis</name>
    <dbReference type="NCBI Taxonomy" id="1432562"/>
    <lineage>
        <taxon>Bacteria</taxon>
        <taxon>Bacillati</taxon>
        <taxon>Bacillota</taxon>
        <taxon>Bacilli</taxon>
        <taxon>Bacillales</taxon>
        <taxon>Staphylococcaceae</taxon>
        <taxon>Salinicoccus</taxon>
    </lineage>
</organism>
<dbReference type="Proteomes" id="UP000034287">
    <property type="component" value="Unassembled WGS sequence"/>
</dbReference>
<dbReference type="Gene3D" id="1.10.340.30">
    <property type="entry name" value="Hypothetical protein, domain 2"/>
    <property type="match status" value="1"/>
</dbReference>
<dbReference type="InterPro" id="IPR005019">
    <property type="entry name" value="Adenine_glyco"/>
</dbReference>
<keyword evidence="1" id="KW-0862">Zinc</keyword>
<name>A0A0M2SLQ3_9STAP</name>
<keyword evidence="1" id="KW-0479">Metal-binding</keyword>
<dbReference type="Pfam" id="PF03352">
    <property type="entry name" value="Adenine_glyco"/>
    <property type="match status" value="1"/>
</dbReference>
<dbReference type="STRING" id="1432562.WN59_07650"/>
<comment type="caution">
    <text evidence="2">The sequence shown here is derived from an EMBL/GenBank/DDBJ whole genome shotgun (WGS) entry which is preliminary data.</text>
</comment>
<gene>
    <name evidence="2" type="ORF">WN59_07650</name>
</gene>
<feature type="binding site" evidence="1">
    <location>
        <position position="17"/>
    </location>
    <ligand>
        <name>Zn(2+)</name>
        <dbReference type="ChEBI" id="CHEBI:29105"/>
    </ligand>
</feature>
<dbReference type="SUPFAM" id="SSF48150">
    <property type="entry name" value="DNA-glycosylase"/>
    <property type="match status" value="1"/>
</dbReference>
<evidence type="ECO:0000256" key="1">
    <source>
        <dbReference type="PIRSR" id="PIRSR605019-1"/>
    </source>
</evidence>
<dbReference type="GO" id="GO:0008725">
    <property type="term" value="F:DNA-3-methyladenine glycosylase activity"/>
    <property type="evidence" value="ECO:0007669"/>
    <property type="project" value="InterPro"/>
</dbReference>
<accession>A0A0M2SLQ3</accession>
<feature type="binding site" evidence="1">
    <location>
        <position position="4"/>
    </location>
    <ligand>
        <name>Zn(2+)</name>
        <dbReference type="ChEBI" id="CHEBI:29105"/>
    </ligand>
</feature>
<feature type="binding site" evidence="1">
    <location>
        <position position="179"/>
    </location>
    <ligand>
        <name>Zn(2+)</name>
        <dbReference type="ChEBI" id="CHEBI:29105"/>
    </ligand>
</feature>
<feature type="binding site" evidence="1">
    <location>
        <position position="175"/>
    </location>
    <ligand>
        <name>Zn(2+)</name>
        <dbReference type="ChEBI" id="CHEBI:29105"/>
    </ligand>
</feature>
<dbReference type="GO" id="GO:0006284">
    <property type="term" value="P:base-excision repair"/>
    <property type="evidence" value="ECO:0007669"/>
    <property type="project" value="InterPro"/>
</dbReference>
<sequence>MKRCQWAGEDPLMQQYHDREWCVPSGDDRYIFEMLSLEGAQAGLSWRVVLHKREAYRVAFHDFDIPRCAKLTDEELGDIKMDQGVIRHMGKLESVRTNARAVLEIQKEFGTFADYLWGYTDYTQVVNRRKTDADIPASTGLSERLSKDLKKRGFKFTGPVIIYSFMQAIGMVNDHVDACGCRTKNSNVN</sequence>
<reference evidence="2 3" key="1">
    <citation type="submission" date="2015-04" db="EMBL/GenBank/DDBJ databases">
        <title>Taxonomic description and genome sequence of Salinicoccus sediminis sp. nov., a novel hyper halotolerant bacterium isolated from marine sediment.</title>
        <authorList>
            <person name="Mathan Kumar R."/>
            <person name="Kaur G."/>
            <person name="Kumar N."/>
            <person name="Kumar A."/>
            <person name="Singh N.K."/>
            <person name="Kaur N."/>
            <person name="Mayilraj S."/>
        </authorList>
    </citation>
    <scope>NUCLEOTIDE SEQUENCE [LARGE SCALE GENOMIC DNA]</scope>
    <source>
        <strain evidence="2 3">SV-16</strain>
    </source>
</reference>